<organism evidence="1 2">
    <name type="scientific">Thelephora terrestris</name>
    <dbReference type="NCBI Taxonomy" id="56493"/>
    <lineage>
        <taxon>Eukaryota</taxon>
        <taxon>Fungi</taxon>
        <taxon>Dikarya</taxon>
        <taxon>Basidiomycota</taxon>
        <taxon>Agaricomycotina</taxon>
        <taxon>Agaricomycetes</taxon>
        <taxon>Thelephorales</taxon>
        <taxon>Thelephoraceae</taxon>
        <taxon>Thelephora</taxon>
    </lineage>
</organism>
<accession>A0A9P6L1G4</accession>
<sequence>MLNEWESVFCTQIKMCGEMLQRHGCRKVCHKYGNDNRCRFLFPHEIVEVSYFDKETNSIFLLCRDGTANYFNPYLLVFCRHNHDIKCILSGKAAKAAMFYITDYITKGDLNTHEMMSLL</sequence>
<dbReference type="AlphaFoldDB" id="A0A9P6L1G4"/>
<evidence type="ECO:0000313" key="1">
    <source>
        <dbReference type="EMBL" id="KAF9778001.1"/>
    </source>
</evidence>
<dbReference type="OrthoDB" id="3267861at2759"/>
<name>A0A9P6L1G4_9AGAM</name>
<reference evidence="1" key="1">
    <citation type="journal article" date="2020" name="Nat. Commun.">
        <title>Large-scale genome sequencing of mycorrhizal fungi provides insights into the early evolution of symbiotic traits.</title>
        <authorList>
            <person name="Miyauchi S."/>
            <person name="Kiss E."/>
            <person name="Kuo A."/>
            <person name="Drula E."/>
            <person name="Kohler A."/>
            <person name="Sanchez-Garcia M."/>
            <person name="Morin E."/>
            <person name="Andreopoulos B."/>
            <person name="Barry K.W."/>
            <person name="Bonito G."/>
            <person name="Buee M."/>
            <person name="Carver A."/>
            <person name="Chen C."/>
            <person name="Cichocki N."/>
            <person name="Clum A."/>
            <person name="Culley D."/>
            <person name="Crous P.W."/>
            <person name="Fauchery L."/>
            <person name="Girlanda M."/>
            <person name="Hayes R.D."/>
            <person name="Keri Z."/>
            <person name="LaButti K."/>
            <person name="Lipzen A."/>
            <person name="Lombard V."/>
            <person name="Magnuson J."/>
            <person name="Maillard F."/>
            <person name="Murat C."/>
            <person name="Nolan M."/>
            <person name="Ohm R.A."/>
            <person name="Pangilinan J."/>
            <person name="Pereira M.F."/>
            <person name="Perotto S."/>
            <person name="Peter M."/>
            <person name="Pfister S."/>
            <person name="Riley R."/>
            <person name="Sitrit Y."/>
            <person name="Stielow J.B."/>
            <person name="Szollosi G."/>
            <person name="Zifcakova L."/>
            <person name="Stursova M."/>
            <person name="Spatafora J.W."/>
            <person name="Tedersoo L."/>
            <person name="Vaario L.M."/>
            <person name="Yamada A."/>
            <person name="Yan M."/>
            <person name="Wang P."/>
            <person name="Xu J."/>
            <person name="Bruns T."/>
            <person name="Baldrian P."/>
            <person name="Vilgalys R."/>
            <person name="Dunand C."/>
            <person name="Henrissat B."/>
            <person name="Grigoriev I.V."/>
            <person name="Hibbett D."/>
            <person name="Nagy L.G."/>
            <person name="Martin F.M."/>
        </authorList>
    </citation>
    <scope>NUCLEOTIDE SEQUENCE</scope>
    <source>
        <strain evidence="1">UH-Tt-Lm1</strain>
    </source>
</reference>
<gene>
    <name evidence="1" type="ORF">BJ322DRAFT_988040</name>
</gene>
<keyword evidence="2" id="KW-1185">Reference proteome</keyword>
<feature type="non-terminal residue" evidence="1">
    <location>
        <position position="119"/>
    </location>
</feature>
<comment type="caution">
    <text evidence="1">The sequence shown here is derived from an EMBL/GenBank/DDBJ whole genome shotgun (WGS) entry which is preliminary data.</text>
</comment>
<dbReference type="Proteomes" id="UP000736335">
    <property type="component" value="Unassembled WGS sequence"/>
</dbReference>
<reference evidence="1" key="2">
    <citation type="submission" date="2020-11" db="EMBL/GenBank/DDBJ databases">
        <authorList>
            <consortium name="DOE Joint Genome Institute"/>
            <person name="Kuo A."/>
            <person name="Miyauchi S."/>
            <person name="Kiss E."/>
            <person name="Drula E."/>
            <person name="Kohler A."/>
            <person name="Sanchez-Garcia M."/>
            <person name="Andreopoulos B."/>
            <person name="Barry K.W."/>
            <person name="Bonito G."/>
            <person name="Buee M."/>
            <person name="Carver A."/>
            <person name="Chen C."/>
            <person name="Cichocki N."/>
            <person name="Clum A."/>
            <person name="Culley D."/>
            <person name="Crous P.W."/>
            <person name="Fauchery L."/>
            <person name="Girlanda M."/>
            <person name="Hayes R."/>
            <person name="Keri Z."/>
            <person name="Labutti K."/>
            <person name="Lipzen A."/>
            <person name="Lombard V."/>
            <person name="Magnuson J."/>
            <person name="Maillard F."/>
            <person name="Morin E."/>
            <person name="Murat C."/>
            <person name="Nolan M."/>
            <person name="Ohm R."/>
            <person name="Pangilinan J."/>
            <person name="Pereira M."/>
            <person name="Perotto S."/>
            <person name="Peter M."/>
            <person name="Riley R."/>
            <person name="Sitrit Y."/>
            <person name="Stielow B."/>
            <person name="Szollosi G."/>
            <person name="Zifcakova L."/>
            <person name="Stursova M."/>
            <person name="Spatafora J.W."/>
            <person name="Tedersoo L."/>
            <person name="Vaario L.-M."/>
            <person name="Yamada A."/>
            <person name="Yan M."/>
            <person name="Wang P."/>
            <person name="Xu J."/>
            <person name="Bruns T."/>
            <person name="Baldrian P."/>
            <person name="Vilgalys R."/>
            <person name="Henrissat B."/>
            <person name="Grigoriev I.V."/>
            <person name="Hibbett D."/>
            <person name="Nagy L.G."/>
            <person name="Martin F.M."/>
        </authorList>
    </citation>
    <scope>NUCLEOTIDE SEQUENCE</scope>
    <source>
        <strain evidence="1">UH-Tt-Lm1</strain>
    </source>
</reference>
<protein>
    <submittedName>
        <fullName evidence="1">Uncharacterized protein</fullName>
    </submittedName>
</protein>
<evidence type="ECO:0000313" key="2">
    <source>
        <dbReference type="Proteomes" id="UP000736335"/>
    </source>
</evidence>
<proteinExistence type="predicted"/>
<dbReference type="EMBL" id="WIUZ02000025">
    <property type="protein sequence ID" value="KAF9778001.1"/>
    <property type="molecule type" value="Genomic_DNA"/>
</dbReference>